<dbReference type="EMBL" id="JACGXA010000001">
    <property type="protein sequence ID" value="MBA8805466.1"/>
    <property type="molecule type" value="Genomic_DNA"/>
</dbReference>
<gene>
    <name evidence="2" type="ORF">FB382_003757</name>
</gene>
<dbReference type="Proteomes" id="UP000580910">
    <property type="component" value="Unassembled WGS sequence"/>
</dbReference>
<feature type="transmembrane region" description="Helical" evidence="1">
    <location>
        <begin position="205"/>
        <end position="223"/>
    </location>
</feature>
<evidence type="ECO:0000313" key="2">
    <source>
        <dbReference type="EMBL" id="MBA8805466.1"/>
    </source>
</evidence>
<dbReference type="AlphaFoldDB" id="A0A7W3PBE1"/>
<feature type="transmembrane region" description="Helical" evidence="1">
    <location>
        <begin position="173"/>
        <end position="193"/>
    </location>
</feature>
<feature type="transmembrane region" description="Helical" evidence="1">
    <location>
        <begin position="46"/>
        <end position="66"/>
    </location>
</feature>
<comment type="caution">
    <text evidence="2">The sequence shown here is derived from an EMBL/GenBank/DDBJ whole genome shotgun (WGS) entry which is preliminary data.</text>
</comment>
<accession>A0A7W3PBE1</accession>
<sequence>MIGALRDGMRARAATHAVLAAVMVVAVSGLVVVLSFAQSAGTSRLLALPLVMLAVIAVPACGSELAAARREELGLARLRGVTGVRLLGLLAAEPLVTLSFGAALGLGLGSIATRTAARAWLHASVDLTVTSTVVGVMCVMVLMLGGVVLAMLQALSEPLPEQVSPVARPRPPSVLGLFVEVLIIVAALVAVYRSRVAPNGDWVTFAGPALVGLAAGQVAVWLVRAVARFAVGVDGDDRVASFLAARRLARSDGVGGALRLVVAAGVVAVLAATGSLSVNRWVDETARIDAGAPLVVEFDGDAQQLLAATHAVDPDGRWLMAAVRTFADDRGISRQVFLDSSRYDAVIGNFLAGTPASEGSQAVRDLARRVAEKPALPRSTRGRWSTTVTAGAFNRTADVALTAEYVGARGVTFKTIRLRIPPGGSRSGSVRLTGCGDGCRVSRLTIAEGRTCTQVVKDLGLCGRPDLRITHADFGGVNLIRQTWHLEGRDDGTSPGTYSASPTALLVHPSVAGQSTLVPDQSAFALQVLASRGMAWDGNPVVKTPGGDARPAEVVGVYPALPVVVTAGTVSDLPQALEDSSPTVPAAQSLVLARTDTPSSVLDALAALGGGEPRTAGNVAAPVIDGARVTQARVYALMAGCCLLLGPLALAIPVTRQRRERRVQVAILRLLRLPPAVIGRATGIELALLGIVGGVGAGAAGLAAVLLLLSRLPLIVQPVNQIPLDTAPRWGAVLAVATFVAVSVLLVGAATRRTDDRRSSPSILREEGR</sequence>
<evidence type="ECO:0000313" key="3">
    <source>
        <dbReference type="Proteomes" id="UP000580910"/>
    </source>
</evidence>
<feature type="transmembrane region" description="Helical" evidence="1">
    <location>
        <begin position="256"/>
        <end position="278"/>
    </location>
</feature>
<feature type="transmembrane region" description="Helical" evidence="1">
    <location>
        <begin position="634"/>
        <end position="654"/>
    </location>
</feature>
<keyword evidence="1" id="KW-0812">Transmembrane</keyword>
<feature type="transmembrane region" description="Helical" evidence="1">
    <location>
        <begin position="730"/>
        <end position="750"/>
    </location>
</feature>
<feature type="transmembrane region" description="Helical" evidence="1">
    <location>
        <begin position="132"/>
        <end position="152"/>
    </location>
</feature>
<feature type="transmembrane region" description="Helical" evidence="1">
    <location>
        <begin position="86"/>
        <end position="112"/>
    </location>
</feature>
<dbReference type="RefSeq" id="WP_182541200.1">
    <property type="nucleotide sequence ID" value="NZ_JACGXA010000001.1"/>
</dbReference>
<proteinExistence type="predicted"/>
<evidence type="ECO:0008006" key="4">
    <source>
        <dbReference type="Google" id="ProtNLM"/>
    </source>
</evidence>
<reference evidence="2 3" key="1">
    <citation type="submission" date="2020-07" db="EMBL/GenBank/DDBJ databases">
        <title>Sequencing the genomes of 1000 actinobacteria strains.</title>
        <authorList>
            <person name="Klenk H.-P."/>
        </authorList>
    </citation>
    <scope>NUCLEOTIDE SEQUENCE [LARGE SCALE GENOMIC DNA]</scope>
    <source>
        <strain evidence="2 3">DSM 21349</strain>
    </source>
</reference>
<evidence type="ECO:0000256" key="1">
    <source>
        <dbReference type="SAM" id="Phobius"/>
    </source>
</evidence>
<organism evidence="2 3">
    <name type="scientific">Nocardioides ginsengisegetis</name>
    <dbReference type="NCBI Taxonomy" id="661491"/>
    <lineage>
        <taxon>Bacteria</taxon>
        <taxon>Bacillati</taxon>
        <taxon>Actinomycetota</taxon>
        <taxon>Actinomycetes</taxon>
        <taxon>Propionibacteriales</taxon>
        <taxon>Nocardioidaceae</taxon>
        <taxon>Nocardioides</taxon>
    </lineage>
</organism>
<feature type="transmembrane region" description="Helical" evidence="1">
    <location>
        <begin position="12"/>
        <end position="34"/>
    </location>
</feature>
<keyword evidence="1" id="KW-1133">Transmembrane helix</keyword>
<keyword evidence="1" id="KW-0472">Membrane</keyword>
<feature type="transmembrane region" description="Helical" evidence="1">
    <location>
        <begin position="686"/>
        <end position="710"/>
    </location>
</feature>
<protein>
    <recommendedName>
        <fullName evidence="4">FtsX-like permease family protein</fullName>
    </recommendedName>
</protein>
<name>A0A7W3PBE1_9ACTN</name>
<keyword evidence="3" id="KW-1185">Reference proteome</keyword>